<evidence type="ECO:0008006" key="3">
    <source>
        <dbReference type="Google" id="ProtNLM"/>
    </source>
</evidence>
<evidence type="ECO:0000313" key="2">
    <source>
        <dbReference type="Proteomes" id="UP000092714"/>
    </source>
</evidence>
<dbReference type="SUPFAM" id="SSF48239">
    <property type="entry name" value="Terpenoid cyclases/Protein prenyltransferases"/>
    <property type="match status" value="1"/>
</dbReference>
<comment type="caution">
    <text evidence="1">The sequence shown here is derived from an EMBL/GenBank/DDBJ whole genome shotgun (WGS) entry which is preliminary data.</text>
</comment>
<dbReference type="OrthoDB" id="3286086at2"/>
<keyword evidence="2" id="KW-1185">Reference proteome</keyword>
<reference evidence="1 2" key="1">
    <citation type="submission" date="2016-06" db="EMBL/GenBank/DDBJ databases">
        <authorList>
            <person name="Kjaerup R.B."/>
            <person name="Dalgaard T.S."/>
            <person name="Juul-Madsen H.R."/>
        </authorList>
    </citation>
    <scope>NUCLEOTIDE SEQUENCE [LARGE SCALE GENOMIC DNA]</scope>
    <source>
        <strain evidence="1 2">373-A1</strain>
    </source>
</reference>
<dbReference type="RefSeq" id="WP_065254705.1">
    <property type="nucleotide sequence ID" value="NZ_JADMZL010000009.1"/>
</dbReference>
<protein>
    <recommendedName>
        <fullName evidence="3">Prenyltransferase and squalene oxidase repeat protein</fullName>
    </recommendedName>
</protein>
<dbReference type="eggNOG" id="ENOG502Z95C">
    <property type="taxonomic scope" value="Bacteria"/>
</dbReference>
<dbReference type="AlphaFoldDB" id="A0A1B8RMG0"/>
<gene>
    <name evidence="1" type="ORF">CP373A1_13165</name>
</gene>
<organism evidence="1 2">
    <name type="scientific">Clostridium paraputrificum</name>
    <dbReference type="NCBI Taxonomy" id="29363"/>
    <lineage>
        <taxon>Bacteria</taxon>
        <taxon>Bacillati</taxon>
        <taxon>Bacillota</taxon>
        <taxon>Clostridia</taxon>
        <taxon>Eubacteriales</taxon>
        <taxon>Clostridiaceae</taxon>
        <taxon>Clostridium</taxon>
    </lineage>
</organism>
<evidence type="ECO:0000313" key="1">
    <source>
        <dbReference type="EMBL" id="OBY10045.1"/>
    </source>
</evidence>
<name>A0A1B8RMG0_9CLOT</name>
<dbReference type="EMBL" id="MAPZ01000025">
    <property type="protein sequence ID" value="OBY10045.1"/>
    <property type="molecule type" value="Genomic_DNA"/>
</dbReference>
<proteinExistence type="predicted"/>
<dbReference type="Proteomes" id="UP000092714">
    <property type="component" value="Unassembled WGS sequence"/>
</dbReference>
<sequence length="304" mass="36188">MDYYTASKKFILKNSRPLDMARWNYLFENGSKEEVISALKAYQNDDGGFANALEPDCWNINSTPLQTWVATQIIKEINLDDKKHPIIKGILDYLSSKDEFDGHRWHGLNTVVTNDNYPHAPWWSYRQKQESTYNPTASLIGFILKYAEKDTDIYKSACELSKEAYDYFKDNFPLESMHESACFVELYDYIKECSILNLLDMKEFKRLLQKQIKQVITYDTKIWNTDYICKPSLFINSKSSDFYLENKEICDFEYQFILKTQNEDGSWGVTWEWNDYPEEWAISKNWWKSDIIIKNIKYIREFKL</sequence>
<accession>A0A1B8RMG0</accession>
<dbReference type="InterPro" id="IPR008930">
    <property type="entry name" value="Terpenoid_cyclase/PrenylTrfase"/>
</dbReference>